<evidence type="ECO:0000313" key="3">
    <source>
        <dbReference type="Proteomes" id="UP000032452"/>
    </source>
</evidence>
<organism evidence="2 3">
    <name type="scientific">Aliterella atlantica CENA595</name>
    <dbReference type="NCBI Taxonomy" id="1618023"/>
    <lineage>
        <taxon>Bacteria</taxon>
        <taxon>Bacillati</taxon>
        <taxon>Cyanobacteriota</taxon>
        <taxon>Cyanophyceae</taxon>
        <taxon>Chroococcidiopsidales</taxon>
        <taxon>Aliterellaceae</taxon>
        <taxon>Aliterella</taxon>
    </lineage>
</organism>
<name>A0A0D8ZRU2_9CYAN</name>
<keyword evidence="1" id="KW-0812">Transmembrane</keyword>
<dbReference type="Proteomes" id="UP000032452">
    <property type="component" value="Unassembled WGS sequence"/>
</dbReference>
<sequence>MLNSTEQRKITWFQSHLQLLGRLLLGLIILAIWAIASISLGAVDLPLPTIYDAVTAFDGSYQEHLIVRIRLHWFISLCRFGFFGELW</sequence>
<proteinExistence type="predicted"/>
<keyword evidence="3" id="KW-1185">Reference proteome</keyword>
<evidence type="ECO:0000256" key="1">
    <source>
        <dbReference type="SAM" id="Phobius"/>
    </source>
</evidence>
<dbReference type="EMBL" id="JYON01000012">
    <property type="protein sequence ID" value="KJH71450.1"/>
    <property type="molecule type" value="Genomic_DNA"/>
</dbReference>
<reference evidence="2 3" key="1">
    <citation type="submission" date="2015-02" db="EMBL/GenBank/DDBJ databases">
        <title>Draft genome of a novel marine cyanobacterium (Chroococcales) isolated from South Atlantic Ocean.</title>
        <authorList>
            <person name="Rigonato J."/>
            <person name="Alvarenga D.O."/>
            <person name="Branco L.H."/>
            <person name="Varani A.M."/>
            <person name="Brandini F.P."/>
            <person name="Fiore M.F."/>
        </authorList>
    </citation>
    <scope>NUCLEOTIDE SEQUENCE [LARGE SCALE GENOMIC DNA]</scope>
    <source>
        <strain evidence="2 3">CENA595</strain>
    </source>
</reference>
<gene>
    <name evidence="2" type="ORF">UH38_12960</name>
</gene>
<keyword evidence="1" id="KW-0472">Membrane</keyword>
<feature type="transmembrane region" description="Helical" evidence="1">
    <location>
        <begin position="20"/>
        <end position="43"/>
    </location>
</feature>
<evidence type="ECO:0000313" key="2">
    <source>
        <dbReference type="EMBL" id="KJH71450.1"/>
    </source>
</evidence>
<accession>A0A0D8ZRU2</accession>
<dbReference type="AlphaFoldDB" id="A0A0D8ZRU2"/>
<keyword evidence="1" id="KW-1133">Transmembrane helix</keyword>
<protein>
    <submittedName>
        <fullName evidence="2">Uncharacterized protein</fullName>
    </submittedName>
</protein>
<comment type="caution">
    <text evidence="2">The sequence shown here is derived from an EMBL/GenBank/DDBJ whole genome shotgun (WGS) entry which is preliminary data.</text>
</comment>